<keyword evidence="2" id="KW-0560">Oxidoreductase</keyword>
<dbReference type="InterPro" id="IPR045761">
    <property type="entry name" value="ODP_dom"/>
</dbReference>
<dbReference type="EC" id="1.-.-.-" evidence="2"/>
<dbReference type="PANTHER" id="PTHR43717">
    <property type="entry name" value="ANAEROBIC NITRIC OXIDE REDUCTASE FLAVORUBREDOXIN"/>
    <property type="match status" value="1"/>
</dbReference>
<gene>
    <name evidence="2" type="primary">roo_4</name>
    <name evidence="2" type="ORF">SDC9_120663</name>
</gene>
<feature type="domain" description="Flavodoxin-like" evidence="1">
    <location>
        <begin position="154"/>
        <end position="292"/>
    </location>
</feature>
<dbReference type="PROSITE" id="PS50902">
    <property type="entry name" value="FLAVODOXIN_LIKE"/>
    <property type="match status" value="1"/>
</dbReference>
<dbReference type="PANTHER" id="PTHR43717:SF1">
    <property type="entry name" value="ANAEROBIC NITRIC OXIDE REDUCTASE FLAVORUBREDOXIN"/>
    <property type="match status" value="1"/>
</dbReference>
<dbReference type="Gene3D" id="3.60.15.10">
    <property type="entry name" value="Ribonuclease Z/Hydroxyacylglutathione hydrolase-like"/>
    <property type="match status" value="1"/>
</dbReference>
<evidence type="ECO:0000313" key="2">
    <source>
        <dbReference type="EMBL" id="MPM73681.1"/>
    </source>
</evidence>
<dbReference type="InterPro" id="IPR029039">
    <property type="entry name" value="Flavoprotein-like_sf"/>
</dbReference>
<dbReference type="Pfam" id="PF00258">
    <property type="entry name" value="Flavodoxin_1"/>
    <property type="match status" value="1"/>
</dbReference>
<dbReference type="InterPro" id="IPR036866">
    <property type="entry name" value="RibonucZ/Hydroxyglut_hydro"/>
</dbReference>
<dbReference type="InterPro" id="IPR008254">
    <property type="entry name" value="Flavodoxin/NO_synth"/>
</dbReference>
<dbReference type="GO" id="GO:0016491">
    <property type="term" value="F:oxidoreductase activity"/>
    <property type="evidence" value="ECO:0007669"/>
    <property type="project" value="UniProtKB-KW"/>
</dbReference>
<sequence length="310" mass="35164">MFASPLGKKALTAYYHGIDITEMKTGESINTGRSNISFIETKMLHWPDSMVTYLDSEKLLFSQDAFGMHLAGSRLYADEYEPYVLEYEARKYYANILNHLSPRVEELLDSLPGLNLDIRMIAPDHGPLWRRPEDIKWILDLYRECSEQLPKPRAVVVYSTMWHSTELLADALSDGIRSAGIEVKVMDLQVTDRSEVMTEVTNCGLVAFGTPTMNNQMFPDMADILCYVKGLRPKNKIGFAFGSFGWSGEGAKQIAAELEAMGAEQPFELFQVKYMPTAEDMKRMSETGEKLGRLLLERVKNNTETKEKCK</sequence>
<dbReference type="Gene3D" id="3.40.50.360">
    <property type="match status" value="1"/>
</dbReference>
<reference evidence="2" key="1">
    <citation type="submission" date="2019-08" db="EMBL/GenBank/DDBJ databases">
        <authorList>
            <person name="Kucharzyk K."/>
            <person name="Murdoch R.W."/>
            <person name="Higgins S."/>
            <person name="Loffler F."/>
        </authorList>
    </citation>
    <scope>NUCLEOTIDE SEQUENCE</scope>
</reference>
<accession>A0A645C8F1</accession>
<dbReference type="GO" id="GO:0010181">
    <property type="term" value="F:FMN binding"/>
    <property type="evidence" value="ECO:0007669"/>
    <property type="project" value="InterPro"/>
</dbReference>
<name>A0A645C8F1_9ZZZZ</name>
<dbReference type="SUPFAM" id="SSF52218">
    <property type="entry name" value="Flavoproteins"/>
    <property type="match status" value="1"/>
</dbReference>
<evidence type="ECO:0000259" key="1">
    <source>
        <dbReference type="PROSITE" id="PS50902"/>
    </source>
</evidence>
<dbReference type="SUPFAM" id="SSF56281">
    <property type="entry name" value="Metallo-hydrolase/oxidoreductase"/>
    <property type="match status" value="1"/>
</dbReference>
<dbReference type="EMBL" id="VSSQ01025506">
    <property type="protein sequence ID" value="MPM73681.1"/>
    <property type="molecule type" value="Genomic_DNA"/>
</dbReference>
<proteinExistence type="predicted"/>
<dbReference type="Pfam" id="PF19583">
    <property type="entry name" value="ODP"/>
    <property type="match status" value="1"/>
</dbReference>
<dbReference type="AlphaFoldDB" id="A0A645C8F1"/>
<organism evidence="2">
    <name type="scientific">bioreactor metagenome</name>
    <dbReference type="NCBI Taxonomy" id="1076179"/>
    <lineage>
        <taxon>unclassified sequences</taxon>
        <taxon>metagenomes</taxon>
        <taxon>ecological metagenomes</taxon>
    </lineage>
</organism>
<protein>
    <submittedName>
        <fullName evidence="2">Rubredoxin-oxygen oxidoreductase</fullName>
        <ecNumber evidence="2">1.-.-.-</ecNumber>
    </submittedName>
</protein>
<comment type="caution">
    <text evidence="2">The sequence shown here is derived from an EMBL/GenBank/DDBJ whole genome shotgun (WGS) entry which is preliminary data.</text>
</comment>